<dbReference type="Pfam" id="PF00440">
    <property type="entry name" value="TetR_N"/>
    <property type="match status" value="1"/>
</dbReference>
<evidence type="ECO:0000256" key="2">
    <source>
        <dbReference type="ARBA" id="ARBA00023125"/>
    </source>
</evidence>
<comment type="caution">
    <text evidence="6">The sequence shown here is derived from an EMBL/GenBank/DDBJ whole genome shotgun (WGS) entry which is preliminary data.</text>
</comment>
<dbReference type="InterPro" id="IPR001647">
    <property type="entry name" value="HTH_TetR"/>
</dbReference>
<dbReference type="EMBL" id="BNJK01000001">
    <property type="protein sequence ID" value="GHO97008.1"/>
    <property type="molecule type" value="Genomic_DNA"/>
</dbReference>
<dbReference type="Pfam" id="PF16925">
    <property type="entry name" value="TetR_C_13"/>
    <property type="match status" value="1"/>
</dbReference>
<dbReference type="InterPro" id="IPR009057">
    <property type="entry name" value="Homeodomain-like_sf"/>
</dbReference>
<dbReference type="AlphaFoldDB" id="A0A8J3IMX5"/>
<evidence type="ECO:0000256" key="4">
    <source>
        <dbReference type="PROSITE-ProRule" id="PRU00335"/>
    </source>
</evidence>
<evidence type="ECO:0000259" key="5">
    <source>
        <dbReference type="PROSITE" id="PS50977"/>
    </source>
</evidence>
<dbReference type="Proteomes" id="UP000597444">
    <property type="component" value="Unassembled WGS sequence"/>
</dbReference>
<evidence type="ECO:0000256" key="1">
    <source>
        <dbReference type="ARBA" id="ARBA00023015"/>
    </source>
</evidence>
<dbReference type="GO" id="GO:0003677">
    <property type="term" value="F:DNA binding"/>
    <property type="evidence" value="ECO:0007669"/>
    <property type="project" value="UniProtKB-UniRule"/>
</dbReference>
<feature type="DNA-binding region" description="H-T-H motif" evidence="4">
    <location>
        <begin position="28"/>
        <end position="47"/>
    </location>
</feature>
<proteinExistence type="predicted"/>
<dbReference type="InterPro" id="IPR036271">
    <property type="entry name" value="Tet_transcr_reg_TetR-rel_C_sf"/>
</dbReference>
<dbReference type="InterPro" id="IPR011075">
    <property type="entry name" value="TetR_C"/>
</dbReference>
<keyword evidence="3" id="KW-0804">Transcription</keyword>
<sequence>MKKWERTHHNIIARAAPLFNQRGFSGTSLQDIMEATGLRKGGIYSHFENKEQLAEAAFEYSCQLMEERMREFLSRVPRTATDQLQAVVEAFATVAFDPPVAGGCAMLNTAVESDDAYPALKQKVRYSMDAWMALVQKIVSRGIERQELSPETDGAEVATLLISTLEGALMLSKLYDDFRHMERAVAHLRSFIQTLANK</sequence>
<dbReference type="PRINTS" id="PR00455">
    <property type="entry name" value="HTHTETR"/>
</dbReference>
<feature type="domain" description="HTH tetR-type" evidence="5">
    <location>
        <begin position="5"/>
        <end position="65"/>
    </location>
</feature>
<evidence type="ECO:0000256" key="3">
    <source>
        <dbReference type="ARBA" id="ARBA00023163"/>
    </source>
</evidence>
<dbReference type="PANTHER" id="PTHR47506">
    <property type="entry name" value="TRANSCRIPTIONAL REGULATORY PROTEIN"/>
    <property type="match status" value="1"/>
</dbReference>
<keyword evidence="2 4" id="KW-0238">DNA-binding</keyword>
<dbReference type="SUPFAM" id="SSF46689">
    <property type="entry name" value="Homeodomain-like"/>
    <property type="match status" value="1"/>
</dbReference>
<evidence type="ECO:0000313" key="7">
    <source>
        <dbReference type="Proteomes" id="UP000597444"/>
    </source>
</evidence>
<gene>
    <name evidence="6" type="ORF">KSF_070560</name>
</gene>
<name>A0A8J3IMX5_9CHLR</name>
<accession>A0A8J3IMX5</accession>
<organism evidence="6 7">
    <name type="scientific">Reticulibacter mediterranei</name>
    <dbReference type="NCBI Taxonomy" id="2778369"/>
    <lineage>
        <taxon>Bacteria</taxon>
        <taxon>Bacillati</taxon>
        <taxon>Chloroflexota</taxon>
        <taxon>Ktedonobacteria</taxon>
        <taxon>Ktedonobacterales</taxon>
        <taxon>Reticulibacteraceae</taxon>
        <taxon>Reticulibacter</taxon>
    </lineage>
</organism>
<dbReference type="SUPFAM" id="SSF48498">
    <property type="entry name" value="Tetracyclin repressor-like, C-terminal domain"/>
    <property type="match status" value="1"/>
</dbReference>
<dbReference type="PROSITE" id="PS50977">
    <property type="entry name" value="HTH_TETR_2"/>
    <property type="match status" value="1"/>
</dbReference>
<dbReference type="PANTHER" id="PTHR47506:SF3">
    <property type="entry name" value="HTH-TYPE TRANSCRIPTIONAL REGULATOR LMRA"/>
    <property type="match status" value="1"/>
</dbReference>
<dbReference type="Gene3D" id="1.10.357.10">
    <property type="entry name" value="Tetracycline Repressor, domain 2"/>
    <property type="match status" value="1"/>
</dbReference>
<keyword evidence="7" id="KW-1185">Reference proteome</keyword>
<dbReference type="RefSeq" id="WP_220207596.1">
    <property type="nucleotide sequence ID" value="NZ_BNJK01000001.1"/>
</dbReference>
<keyword evidence="1" id="KW-0805">Transcription regulation</keyword>
<evidence type="ECO:0000313" key="6">
    <source>
        <dbReference type="EMBL" id="GHO97008.1"/>
    </source>
</evidence>
<protein>
    <submittedName>
        <fullName evidence="6">TetR family transcriptional regulator</fullName>
    </submittedName>
</protein>
<reference evidence="6" key="1">
    <citation type="submission" date="2020-10" db="EMBL/GenBank/DDBJ databases">
        <title>Taxonomic study of unclassified bacteria belonging to the class Ktedonobacteria.</title>
        <authorList>
            <person name="Yabe S."/>
            <person name="Wang C.M."/>
            <person name="Zheng Y."/>
            <person name="Sakai Y."/>
            <person name="Cavaletti L."/>
            <person name="Monciardini P."/>
            <person name="Donadio S."/>
        </authorList>
    </citation>
    <scope>NUCLEOTIDE SEQUENCE</scope>
    <source>
        <strain evidence="6">ID150040</strain>
    </source>
</reference>